<accession>A0ABS1LJP8</accession>
<dbReference type="RefSeq" id="WP_201846266.1">
    <property type="nucleotide sequence ID" value="NZ_JABBYC010000011.1"/>
</dbReference>
<gene>
    <name evidence="2" type="ORF">HGK34_08885</name>
</gene>
<evidence type="ECO:0000259" key="1">
    <source>
        <dbReference type="Pfam" id="PF01636"/>
    </source>
</evidence>
<dbReference type="InterPro" id="IPR002575">
    <property type="entry name" value="Aminoglycoside_PTrfase"/>
</dbReference>
<dbReference type="Proteomes" id="UP000675409">
    <property type="component" value="Unassembled WGS sequence"/>
</dbReference>
<keyword evidence="3" id="KW-1185">Reference proteome</keyword>
<dbReference type="InterPro" id="IPR011009">
    <property type="entry name" value="Kinase-like_dom_sf"/>
</dbReference>
<comment type="caution">
    <text evidence="2">The sequence shown here is derived from an EMBL/GenBank/DDBJ whole genome shotgun (WGS) entry which is preliminary data.</text>
</comment>
<evidence type="ECO:0000313" key="2">
    <source>
        <dbReference type="EMBL" id="MBL0886384.1"/>
    </source>
</evidence>
<feature type="domain" description="Aminoglycoside phosphotransferase" evidence="1">
    <location>
        <begin position="32"/>
        <end position="245"/>
    </location>
</feature>
<name>A0ABS1LJP8_9MICO</name>
<dbReference type="Pfam" id="PF01636">
    <property type="entry name" value="APH"/>
    <property type="match status" value="1"/>
</dbReference>
<dbReference type="EMBL" id="JABBYC010000011">
    <property type="protein sequence ID" value="MBL0886384.1"/>
    <property type="molecule type" value="Genomic_DNA"/>
</dbReference>
<proteinExistence type="predicted"/>
<sequence>MTLFTEPVLRRALTAACAERDLPVQNARLVHHYSNAVYVLPTVDVVVRLTTSRRTSQLLDVTQAAVAHLVHDHAFPATAPLDGCPPVRLPEGISASFWRYYPQPSAGRPFTSADLATLLHQFHTVSMPDAELPVWQPLTSLREELARDQPPHGLTPDEASWLRSTADDVAQQVLENTWALGIGPIHADAWTGNLLWDGDQPILGDWDNLAIGPGEVDLIPTWHAAVRYGRDHTWTRDFVDTYGYDLATDPSFDLLLRMRDLVQLTGPLRRAAESRQHLAVLRQRFDAIRADNRTARWVAL</sequence>
<reference evidence="2 3" key="1">
    <citation type="journal article" date="2021" name="Arch. Microbiol.">
        <title>Myceligenerans indicum sp. nov., an actinobacterium isolated from mangrove sediment of Sundarbans, India.</title>
        <authorList>
            <person name="Asha K."/>
            <person name="Bhadury P."/>
        </authorList>
    </citation>
    <scope>NUCLEOTIDE SEQUENCE [LARGE SCALE GENOMIC DNA]</scope>
    <source>
        <strain evidence="2 3">I2</strain>
    </source>
</reference>
<evidence type="ECO:0000313" key="3">
    <source>
        <dbReference type="Proteomes" id="UP000675409"/>
    </source>
</evidence>
<dbReference type="Gene3D" id="3.90.1200.10">
    <property type="match status" value="1"/>
</dbReference>
<protein>
    <submittedName>
        <fullName evidence="2">Phosphotransferase</fullName>
    </submittedName>
</protein>
<organism evidence="2 3">
    <name type="scientific">Myceligenerans indicum</name>
    <dbReference type="NCBI Taxonomy" id="2593663"/>
    <lineage>
        <taxon>Bacteria</taxon>
        <taxon>Bacillati</taxon>
        <taxon>Actinomycetota</taxon>
        <taxon>Actinomycetes</taxon>
        <taxon>Micrococcales</taxon>
        <taxon>Promicromonosporaceae</taxon>
        <taxon>Myceligenerans</taxon>
    </lineage>
</organism>
<dbReference type="SUPFAM" id="SSF56112">
    <property type="entry name" value="Protein kinase-like (PK-like)"/>
    <property type="match status" value="1"/>
</dbReference>